<dbReference type="GO" id="GO:0005524">
    <property type="term" value="F:ATP binding"/>
    <property type="evidence" value="ECO:0007669"/>
    <property type="project" value="UniProtKB-KW"/>
</dbReference>
<keyword evidence="11" id="KW-0472">Membrane</keyword>
<name>A0A2D3WPX5_9BACT</name>
<dbReference type="FunFam" id="1.10.287.130:FF:000004">
    <property type="entry name" value="Ethylene receptor 1"/>
    <property type="match status" value="1"/>
</dbReference>
<evidence type="ECO:0000256" key="4">
    <source>
        <dbReference type="ARBA" id="ARBA00022553"/>
    </source>
</evidence>
<keyword evidence="6" id="KW-0812">Transmembrane</keyword>
<dbReference type="SUPFAM" id="SSF47226">
    <property type="entry name" value="Histidine-containing phosphotransfer domain, HPT domain"/>
    <property type="match status" value="1"/>
</dbReference>
<keyword evidence="10" id="KW-1133">Transmembrane helix</keyword>
<evidence type="ECO:0000256" key="3">
    <source>
        <dbReference type="ARBA" id="ARBA00012438"/>
    </source>
</evidence>
<dbReference type="Pfam" id="PF02518">
    <property type="entry name" value="HATPase_c"/>
    <property type="match status" value="1"/>
</dbReference>
<dbReference type="Gene3D" id="3.30.565.10">
    <property type="entry name" value="Histidine kinase-like ATPase, C-terminal domain"/>
    <property type="match status" value="1"/>
</dbReference>
<dbReference type="PRINTS" id="PR00344">
    <property type="entry name" value="BCTRLSENSOR"/>
</dbReference>
<dbReference type="Pfam" id="PF00072">
    <property type="entry name" value="Response_reg"/>
    <property type="match status" value="1"/>
</dbReference>
<evidence type="ECO:0000256" key="8">
    <source>
        <dbReference type="ARBA" id="ARBA00022777"/>
    </source>
</evidence>
<evidence type="ECO:0000256" key="13">
    <source>
        <dbReference type="PROSITE-ProRule" id="PRU00169"/>
    </source>
</evidence>
<keyword evidence="4 13" id="KW-0597">Phosphoprotein</keyword>
<evidence type="ECO:0000256" key="1">
    <source>
        <dbReference type="ARBA" id="ARBA00000085"/>
    </source>
</evidence>
<gene>
    <name evidence="17" type="ORF">CFH83_01400</name>
</gene>
<evidence type="ECO:0000256" key="9">
    <source>
        <dbReference type="ARBA" id="ARBA00022840"/>
    </source>
</evidence>
<dbReference type="SMART" id="SM00448">
    <property type="entry name" value="REC"/>
    <property type="match status" value="1"/>
</dbReference>
<evidence type="ECO:0000256" key="2">
    <source>
        <dbReference type="ARBA" id="ARBA00004370"/>
    </source>
</evidence>
<dbReference type="FunFam" id="3.30.565.10:FF:000010">
    <property type="entry name" value="Sensor histidine kinase RcsC"/>
    <property type="match status" value="1"/>
</dbReference>
<dbReference type="InterPro" id="IPR036097">
    <property type="entry name" value="HisK_dim/P_sf"/>
</dbReference>
<dbReference type="GO" id="GO:0005886">
    <property type="term" value="C:plasma membrane"/>
    <property type="evidence" value="ECO:0007669"/>
    <property type="project" value="UniProtKB-SubCell"/>
</dbReference>
<dbReference type="Gene3D" id="1.20.120.160">
    <property type="entry name" value="HPT domain"/>
    <property type="match status" value="1"/>
</dbReference>
<proteinExistence type="predicted"/>
<dbReference type="InterPro" id="IPR003594">
    <property type="entry name" value="HATPase_dom"/>
</dbReference>
<accession>A0A2D3WPX5</accession>
<dbReference type="InterPro" id="IPR036890">
    <property type="entry name" value="HATPase_C_sf"/>
</dbReference>
<dbReference type="SUPFAM" id="SSF52172">
    <property type="entry name" value="CheY-like"/>
    <property type="match status" value="1"/>
</dbReference>
<dbReference type="InterPro" id="IPR003661">
    <property type="entry name" value="HisK_dim/P_dom"/>
</dbReference>
<evidence type="ECO:0000256" key="7">
    <source>
        <dbReference type="ARBA" id="ARBA00022741"/>
    </source>
</evidence>
<comment type="catalytic activity">
    <reaction evidence="1">
        <text>ATP + protein L-histidine = ADP + protein N-phospho-L-histidine.</text>
        <dbReference type="EC" id="2.7.13.3"/>
    </reaction>
</comment>
<feature type="domain" description="Histidine kinase" evidence="14">
    <location>
        <begin position="160"/>
        <end position="377"/>
    </location>
</feature>
<dbReference type="InterPro" id="IPR001789">
    <property type="entry name" value="Sig_transdc_resp-reg_receiver"/>
</dbReference>
<dbReference type="InterPro" id="IPR008207">
    <property type="entry name" value="Sig_transdc_His_kin_Hpt_dom"/>
</dbReference>
<evidence type="ECO:0000256" key="5">
    <source>
        <dbReference type="ARBA" id="ARBA00022679"/>
    </source>
</evidence>
<evidence type="ECO:0000259" key="16">
    <source>
        <dbReference type="PROSITE" id="PS50894"/>
    </source>
</evidence>
<dbReference type="PROSITE" id="PS50109">
    <property type="entry name" value="HIS_KIN"/>
    <property type="match status" value="1"/>
</dbReference>
<dbReference type="PANTHER" id="PTHR45339">
    <property type="entry name" value="HYBRID SIGNAL TRANSDUCTION HISTIDINE KINASE J"/>
    <property type="match status" value="1"/>
</dbReference>
<dbReference type="SUPFAM" id="SSF55874">
    <property type="entry name" value="ATPase domain of HSP90 chaperone/DNA topoisomerase II/histidine kinase"/>
    <property type="match status" value="1"/>
</dbReference>
<keyword evidence="7" id="KW-0547">Nucleotide-binding</keyword>
<dbReference type="Pfam" id="PF00512">
    <property type="entry name" value="HisKA"/>
    <property type="match status" value="1"/>
</dbReference>
<dbReference type="Proteomes" id="UP000228859">
    <property type="component" value="Unassembled WGS sequence"/>
</dbReference>
<evidence type="ECO:0000256" key="11">
    <source>
        <dbReference type="ARBA" id="ARBA00023136"/>
    </source>
</evidence>
<reference evidence="17 18" key="1">
    <citation type="journal article" date="2017" name="Front. Microbiol.">
        <title>Comparative Genomic Analysis of the Class Epsilonproteobacteria and Proposed Reclassification to Epsilonbacteraeota (phyl. nov.).</title>
        <authorList>
            <person name="Waite D.W."/>
            <person name="Vanwonterghem I."/>
            <person name="Rinke C."/>
            <person name="Parks D.H."/>
            <person name="Zhang Y."/>
            <person name="Takai K."/>
            <person name="Sievert S.M."/>
            <person name="Simon J."/>
            <person name="Campbell B.J."/>
            <person name="Hanson T.E."/>
            <person name="Woyke T."/>
            <person name="Klotz M.G."/>
            <person name="Hugenholtz P."/>
        </authorList>
    </citation>
    <scope>NUCLEOTIDE SEQUENCE [LARGE SCALE GENOMIC DNA]</scope>
    <source>
        <strain evidence="17">UBA12443</strain>
    </source>
</reference>
<dbReference type="EMBL" id="DLUI01000022">
    <property type="protein sequence ID" value="DAB39309.1"/>
    <property type="molecule type" value="Genomic_DNA"/>
</dbReference>
<feature type="domain" description="HPt" evidence="16">
    <location>
        <begin position="669"/>
        <end position="759"/>
    </location>
</feature>
<dbReference type="SMART" id="SM00388">
    <property type="entry name" value="HisKA"/>
    <property type="match status" value="1"/>
</dbReference>
<dbReference type="PANTHER" id="PTHR45339:SF5">
    <property type="entry name" value="HISTIDINE KINASE"/>
    <property type="match status" value="1"/>
</dbReference>
<dbReference type="PROSITE" id="PS50110">
    <property type="entry name" value="RESPONSE_REGULATORY"/>
    <property type="match status" value="1"/>
</dbReference>
<evidence type="ECO:0000313" key="17">
    <source>
        <dbReference type="EMBL" id="DAB39309.1"/>
    </source>
</evidence>
<dbReference type="Gene3D" id="1.10.287.130">
    <property type="match status" value="1"/>
</dbReference>
<feature type="modified residue" description="Phosphohistidine" evidence="12">
    <location>
        <position position="708"/>
    </location>
</feature>
<dbReference type="InterPro" id="IPR036641">
    <property type="entry name" value="HPT_dom_sf"/>
</dbReference>
<dbReference type="InterPro" id="IPR004358">
    <property type="entry name" value="Sig_transdc_His_kin-like_C"/>
</dbReference>
<evidence type="ECO:0000256" key="10">
    <source>
        <dbReference type="ARBA" id="ARBA00022989"/>
    </source>
</evidence>
<evidence type="ECO:0000256" key="6">
    <source>
        <dbReference type="ARBA" id="ARBA00022692"/>
    </source>
</evidence>
<dbReference type="CDD" id="cd17546">
    <property type="entry name" value="REC_hyHK_CKI1_RcsC-like"/>
    <property type="match status" value="1"/>
</dbReference>
<evidence type="ECO:0000256" key="12">
    <source>
        <dbReference type="PROSITE-ProRule" id="PRU00110"/>
    </source>
</evidence>
<evidence type="ECO:0000259" key="15">
    <source>
        <dbReference type="PROSITE" id="PS50110"/>
    </source>
</evidence>
<feature type="modified residue" description="4-aspartylphosphate" evidence="13">
    <location>
        <position position="566"/>
    </location>
</feature>
<dbReference type="CDD" id="cd16922">
    <property type="entry name" value="HATPase_EvgS-ArcB-TorS-like"/>
    <property type="match status" value="1"/>
</dbReference>
<comment type="caution">
    <text evidence="17">The sequence shown here is derived from an EMBL/GenBank/DDBJ whole genome shotgun (WGS) entry which is preliminary data.</text>
</comment>
<dbReference type="GO" id="GO:0000155">
    <property type="term" value="F:phosphorelay sensor kinase activity"/>
    <property type="evidence" value="ECO:0007669"/>
    <property type="project" value="InterPro"/>
</dbReference>
<dbReference type="InterPro" id="IPR011006">
    <property type="entry name" value="CheY-like_superfamily"/>
</dbReference>
<comment type="subcellular location">
    <subcellularLocation>
        <location evidence="2">Membrane</location>
    </subcellularLocation>
</comment>
<feature type="domain" description="Response regulatory" evidence="15">
    <location>
        <begin position="517"/>
        <end position="636"/>
    </location>
</feature>
<dbReference type="Pfam" id="PF01627">
    <property type="entry name" value="Hpt"/>
    <property type="match status" value="1"/>
</dbReference>
<dbReference type="AlphaFoldDB" id="A0A2D3WPX5"/>
<keyword evidence="8 17" id="KW-0418">Kinase</keyword>
<dbReference type="CDD" id="cd00082">
    <property type="entry name" value="HisKA"/>
    <property type="match status" value="1"/>
</dbReference>
<dbReference type="SMART" id="SM00387">
    <property type="entry name" value="HATPase_c"/>
    <property type="match status" value="1"/>
</dbReference>
<dbReference type="PROSITE" id="PS50894">
    <property type="entry name" value="HPT"/>
    <property type="match status" value="1"/>
</dbReference>
<evidence type="ECO:0000259" key="14">
    <source>
        <dbReference type="PROSITE" id="PS50109"/>
    </source>
</evidence>
<dbReference type="EC" id="2.7.13.3" evidence="3"/>
<keyword evidence="9" id="KW-0067">ATP-binding</keyword>
<protein>
    <recommendedName>
        <fullName evidence="3">histidine kinase</fullName>
        <ecNumber evidence="3">2.7.13.3</ecNumber>
    </recommendedName>
</protein>
<dbReference type="Gene3D" id="3.40.50.2300">
    <property type="match status" value="1"/>
</dbReference>
<organism evidence="17 18">
    <name type="scientific">Sulfuricurvum kujiense</name>
    <dbReference type="NCBI Taxonomy" id="148813"/>
    <lineage>
        <taxon>Bacteria</taxon>
        <taxon>Pseudomonadati</taxon>
        <taxon>Campylobacterota</taxon>
        <taxon>Epsilonproteobacteria</taxon>
        <taxon>Campylobacterales</taxon>
        <taxon>Sulfurimonadaceae</taxon>
        <taxon>Sulfuricurvum</taxon>
    </lineage>
</organism>
<evidence type="ECO:0000313" key="18">
    <source>
        <dbReference type="Proteomes" id="UP000228859"/>
    </source>
</evidence>
<sequence>MKNTVFKTLFEARAILFAEKELILDEWVNEEQCATILGRHEIDRDIFLELYAGNVFDYFMGVVSGHMALGDCPVIAELIEYLKNKELRADELFLLCTHFKRSVLNATYRLGIHNQEIFVAISYLFDQNFAGVLKLYTDTIYQKEQEALNASKAKEYFLSNMSHEIRTPLNAILGFVSLLRDETTNPRYQQYLNIISNSGESLLHIINDILDFSKLRSGEFTVDPQPFNVHDEISHTMELFVPGANSKSLTLTSFIDPTIAYEIVADALRIKQIVGNFLSNAIKFSHHAGAIHVEARCDEGILSLSVRDQGIGISSVDQERIFDAFSQAQEGTMKINEGTGLGLSICKQLALHMGGDIELESTVGEGSTFTLKIPVIVNNDCEVSKIDVSIFEGIEFGLLAYDPSESYKLESLRRYWDHFGLDVRIIKNVQEPCNLLIFLESSLDDTVREMIIKNRIPSVAILDFLDERYDTIETIVPLTFPIYCTKLQRALKDVLGVNQPNLPHKTGFRGRGGFEGKVLVAEDNLANQELIKIILERYGLKYTIASNGAEALDCFQSEYFDMVFMDEQMPQMNGNEATANMLAYEKENQLLHTPIVALTANVINGARERSLQNGYDAFLGKPIVIKEIEQIFERYLKASVLPEAEPSSVSVSKWPHIDMDHLKSALMLEKDQIDYLLGIYHQKMGQSLRELSNSIEKREYENIAFIAHTIKGSSANFRFDELSRLAYVIESAAMEKEEEFEFVEAYEVLCFEFEKRFVG</sequence>
<dbReference type="InterPro" id="IPR005467">
    <property type="entry name" value="His_kinase_dom"/>
</dbReference>
<dbReference type="RefSeq" id="WP_303662784.1">
    <property type="nucleotide sequence ID" value="NZ_DLUI01000022.1"/>
</dbReference>
<keyword evidence="5" id="KW-0808">Transferase</keyword>
<dbReference type="SUPFAM" id="SSF47384">
    <property type="entry name" value="Homodimeric domain of signal transducing histidine kinase"/>
    <property type="match status" value="1"/>
</dbReference>